<dbReference type="EMBL" id="JBHSAY010000009">
    <property type="protein sequence ID" value="MFC4132411.1"/>
    <property type="molecule type" value="Genomic_DNA"/>
</dbReference>
<comment type="similarity">
    <text evidence="2 7">Belongs to the sodium:solute symporter (SSF) (TC 2.A.21) family.</text>
</comment>
<evidence type="ECO:0000256" key="7">
    <source>
        <dbReference type="RuleBase" id="RU362091"/>
    </source>
</evidence>
<evidence type="ECO:0000256" key="6">
    <source>
        <dbReference type="ARBA" id="ARBA00023136"/>
    </source>
</evidence>
<proteinExistence type="inferred from homology"/>
<dbReference type="InterPro" id="IPR050277">
    <property type="entry name" value="Sodium:Solute_Symporter"/>
</dbReference>
<name>A0ABV8LPN4_9ACTN</name>
<feature type="transmembrane region" description="Helical" evidence="8">
    <location>
        <begin position="477"/>
        <end position="500"/>
    </location>
</feature>
<feature type="transmembrane region" description="Helical" evidence="8">
    <location>
        <begin position="324"/>
        <end position="352"/>
    </location>
</feature>
<keyword evidence="4 8" id="KW-0812">Transmembrane</keyword>
<keyword evidence="5 8" id="KW-1133">Transmembrane helix</keyword>
<dbReference type="RefSeq" id="WP_253753292.1">
    <property type="nucleotide sequence ID" value="NZ_JAMZDZ010000001.1"/>
</dbReference>
<evidence type="ECO:0000256" key="2">
    <source>
        <dbReference type="ARBA" id="ARBA00006434"/>
    </source>
</evidence>
<evidence type="ECO:0000256" key="4">
    <source>
        <dbReference type="ARBA" id="ARBA00022692"/>
    </source>
</evidence>
<sequence>MTADRITEITLFALLLGGMLALGYNAARWRRPKTVDALEEWGVGGRAFGNWVTWFLLGGSMYTAYTYIAVPAVVYGTGAIGFFAVPFAVVCGPLMYFLSTRTWSVSHAHGFVTSAEFVRARFGSRTLGALVALTGIAATMPYIAVQLVALKATFATIGFSGEWPLLVAVTVASVTTFKSGLRAPTLLSILKDLLLVWLVLMMLAMIALTGGFQSAFTAANQRYATDASAVSNLLLPENAYLGYLSLAVGSALAVFVYPHAVTVILAAKDRTAIKHNAAASPVYCLALGLFALLGVYAIGQGVVPHDGDVNTITPQVFHDVFPNWIAGIAYATIAVAALIPAAVMSIAAANLFTRCIYREYLRPDATPAEETRVSRYLSLLAKVGAALFILLLDPAFSIDLQLIGGVLILQTVPAALLGLYTAWLHRAALIAGLLAGLGSGVLMLYLIPQRAADGHVLKAHFGGSSWPLRWLGLDSAASVYVGLLALAVNLGVAVGLTVALRAIGVPGGRDATRPDDYFADAGDEDFQRLGDLVDGRHPAPVGAHSRIEERSFLTDRS</sequence>
<organism evidence="9 10">
    <name type="scientific">Hamadaea flava</name>
    <dbReference type="NCBI Taxonomy" id="1742688"/>
    <lineage>
        <taxon>Bacteria</taxon>
        <taxon>Bacillati</taxon>
        <taxon>Actinomycetota</taxon>
        <taxon>Actinomycetes</taxon>
        <taxon>Micromonosporales</taxon>
        <taxon>Micromonosporaceae</taxon>
        <taxon>Hamadaea</taxon>
    </lineage>
</organism>
<accession>A0ABV8LPN4</accession>
<feature type="transmembrane region" description="Helical" evidence="8">
    <location>
        <begin position="278"/>
        <end position="298"/>
    </location>
</feature>
<keyword evidence="10" id="KW-1185">Reference proteome</keyword>
<feature type="transmembrane region" description="Helical" evidence="8">
    <location>
        <begin position="74"/>
        <end position="98"/>
    </location>
</feature>
<feature type="transmembrane region" description="Helical" evidence="8">
    <location>
        <begin position="6"/>
        <end position="27"/>
    </location>
</feature>
<evidence type="ECO:0000256" key="8">
    <source>
        <dbReference type="SAM" id="Phobius"/>
    </source>
</evidence>
<comment type="subcellular location">
    <subcellularLocation>
        <location evidence="1">Membrane</location>
        <topology evidence="1">Multi-pass membrane protein</topology>
    </subcellularLocation>
</comment>
<feature type="transmembrane region" description="Helical" evidence="8">
    <location>
        <begin position="240"/>
        <end position="266"/>
    </location>
</feature>
<evidence type="ECO:0000313" key="10">
    <source>
        <dbReference type="Proteomes" id="UP001595816"/>
    </source>
</evidence>
<dbReference type="PROSITE" id="PS50283">
    <property type="entry name" value="NA_SOLUT_SYMP_3"/>
    <property type="match status" value="1"/>
</dbReference>
<keyword evidence="6 8" id="KW-0472">Membrane</keyword>
<dbReference type="PANTHER" id="PTHR48086:SF8">
    <property type="entry name" value="MONOCARBOXYLIC ACID PERMEASE"/>
    <property type="match status" value="1"/>
</dbReference>
<evidence type="ECO:0000256" key="1">
    <source>
        <dbReference type="ARBA" id="ARBA00004141"/>
    </source>
</evidence>
<dbReference type="Proteomes" id="UP001595816">
    <property type="component" value="Unassembled WGS sequence"/>
</dbReference>
<dbReference type="PANTHER" id="PTHR48086">
    <property type="entry name" value="SODIUM/PROLINE SYMPORTER-RELATED"/>
    <property type="match status" value="1"/>
</dbReference>
<comment type="caution">
    <text evidence="9">The sequence shown here is derived from an EMBL/GenBank/DDBJ whole genome shotgun (WGS) entry which is preliminary data.</text>
</comment>
<protein>
    <submittedName>
        <fullName evidence="9">Sodium:solute symporter</fullName>
    </submittedName>
</protein>
<dbReference type="Gene3D" id="1.20.1730.10">
    <property type="entry name" value="Sodium/glucose cotransporter"/>
    <property type="match status" value="1"/>
</dbReference>
<dbReference type="Pfam" id="PF00474">
    <property type="entry name" value="SSF"/>
    <property type="match status" value="1"/>
</dbReference>
<dbReference type="InterPro" id="IPR038377">
    <property type="entry name" value="Na/Glc_symporter_sf"/>
</dbReference>
<evidence type="ECO:0000256" key="3">
    <source>
        <dbReference type="ARBA" id="ARBA00022448"/>
    </source>
</evidence>
<feature type="transmembrane region" description="Helical" evidence="8">
    <location>
        <begin position="161"/>
        <end position="181"/>
    </location>
</feature>
<feature type="transmembrane region" description="Helical" evidence="8">
    <location>
        <begin position="398"/>
        <end position="420"/>
    </location>
</feature>
<feature type="transmembrane region" description="Helical" evidence="8">
    <location>
        <begin position="193"/>
        <end position="212"/>
    </location>
</feature>
<feature type="transmembrane region" description="Helical" evidence="8">
    <location>
        <begin position="48"/>
        <end position="68"/>
    </location>
</feature>
<gene>
    <name evidence="9" type="ORF">ACFOZ4_17525</name>
</gene>
<feature type="transmembrane region" description="Helical" evidence="8">
    <location>
        <begin position="127"/>
        <end position="149"/>
    </location>
</feature>
<reference evidence="10" key="1">
    <citation type="journal article" date="2019" name="Int. J. Syst. Evol. Microbiol.">
        <title>The Global Catalogue of Microorganisms (GCM) 10K type strain sequencing project: providing services to taxonomists for standard genome sequencing and annotation.</title>
        <authorList>
            <consortium name="The Broad Institute Genomics Platform"/>
            <consortium name="The Broad Institute Genome Sequencing Center for Infectious Disease"/>
            <person name="Wu L."/>
            <person name="Ma J."/>
        </authorList>
    </citation>
    <scope>NUCLEOTIDE SEQUENCE [LARGE SCALE GENOMIC DNA]</scope>
    <source>
        <strain evidence="10">CGMCC 4.7289</strain>
    </source>
</reference>
<keyword evidence="3" id="KW-0813">Transport</keyword>
<evidence type="ECO:0000256" key="5">
    <source>
        <dbReference type="ARBA" id="ARBA00022989"/>
    </source>
</evidence>
<evidence type="ECO:0000313" key="9">
    <source>
        <dbReference type="EMBL" id="MFC4132411.1"/>
    </source>
</evidence>
<feature type="transmembrane region" description="Helical" evidence="8">
    <location>
        <begin position="373"/>
        <end position="392"/>
    </location>
</feature>
<feature type="transmembrane region" description="Helical" evidence="8">
    <location>
        <begin position="427"/>
        <end position="447"/>
    </location>
</feature>
<dbReference type="InterPro" id="IPR001734">
    <property type="entry name" value="Na/solute_symporter"/>
</dbReference>
<dbReference type="CDD" id="cd10322">
    <property type="entry name" value="SLC5sbd"/>
    <property type="match status" value="1"/>
</dbReference>